<dbReference type="RefSeq" id="WP_163097814.1">
    <property type="nucleotide sequence ID" value="NZ_CP127523.1"/>
</dbReference>
<dbReference type="AlphaFoldDB" id="A0A845U8U8"/>
<comment type="caution">
    <text evidence="1">The sequence shown here is derived from an EMBL/GenBank/DDBJ whole genome shotgun (WGS) entry which is preliminary data.</text>
</comment>
<evidence type="ECO:0008006" key="2">
    <source>
        <dbReference type="Google" id="ProtNLM"/>
    </source>
</evidence>
<sequence>MDAATIIRDFTAKGVQLAPTDHGTISITPRSRLTDADRDLLRKHKADVLAELQKVNLVNLVNIDSGYLAPPRIVHDQEPKFSDPEVMAETLLTTMRQIGLRVRLTAQGELRIGPSDMLWPYDRELIEELKPHLVALLKQEQRL</sequence>
<dbReference type="EMBL" id="WNJL01000030">
    <property type="protein sequence ID" value="NDU42599.1"/>
    <property type="molecule type" value="Genomic_DNA"/>
</dbReference>
<gene>
    <name evidence="1" type="ORF">GL267_08060</name>
</gene>
<name>A0A845U8U8_9PROT</name>
<reference evidence="1" key="1">
    <citation type="submission" date="2019-11" db="EMBL/GenBank/DDBJ databases">
        <title>Acidithiobacillus ferrianus sp. nov.: a facultatively anaerobic and extremely acidophilic chemolithoautotroph.</title>
        <authorList>
            <person name="Norris P.R."/>
            <person name="Falagan C."/>
            <person name="Moya-Beltran A."/>
            <person name="Castro M."/>
            <person name="Quatrini R."/>
            <person name="Johnson D.B."/>
        </authorList>
    </citation>
    <scope>NUCLEOTIDE SEQUENCE [LARGE SCALE GENOMIC DNA]</scope>
    <source>
        <strain evidence="1">MG</strain>
    </source>
</reference>
<accession>A0A845U8U8</accession>
<proteinExistence type="predicted"/>
<evidence type="ECO:0000313" key="1">
    <source>
        <dbReference type="EMBL" id="NDU42599.1"/>
    </source>
</evidence>
<protein>
    <recommendedName>
        <fullName evidence="2">TubC N-terminal docking domain-containing protein</fullName>
    </recommendedName>
</protein>
<organism evidence="1">
    <name type="scientific">Acidithiobacillus ferrianus</name>
    <dbReference type="NCBI Taxonomy" id="2678518"/>
    <lineage>
        <taxon>Bacteria</taxon>
        <taxon>Pseudomonadati</taxon>
        <taxon>Pseudomonadota</taxon>
        <taxon>Acidithiobacillia</taxon>
        <taxon>Acidithiobacillales</taxon>
        <taxon>Acidithiobacillaceae</taxon>
        <taxon>Acidithiobacillus</taxon>
    </lineage>
</organism>